<dbReference type="InterPro" id="IPR015854">
    <property type="entry name" value="ABC_transpr_LolD-like"/>
</dbReference>
<feature type="domain" description="ABC transporter" evidence="2">
    <location>
        <begin position="42"/>
        <end position="189"/>
    </location>
</feature>
<gene>
    <name evidence="3" type="ORF">ACFOYW_10880</name>
</gene>
<dbReference type="SUPFAM" id="SSF52540">
    <property type="entry name" value="P-loop containing nucleoside triphosphate hydrolases"/>
    <property type="match status" value="1"/>
</dbReference>
<evidence type="ECO:0000256" key="1">
    <source>
        <dbReference type="ARBA" id="ARBA00005417"/>
    </source>
</evidence>
<dbReference type="PANTHER" id="PTHR24220">
    <property type="entry name" value="IMPORT ATP-BINDING PROTEIN"/>
    <property type="match status" value="1"/>
</dbReference>
<dbReference type="Pfam" id="PF00005">
    <property type="entry name" value="ABC_tran"/>
    <property type="match status" value="1"/>
</dbReference>
<dbReference type="Proteomes" id="UP001595900">
    <property type="component" value="Unassembled WGS sequence"/>
</dbReference>
<dbReference type="GO" id="GO:0005524">
    <property type="term" value="F:ATP binding"/>
    <property type="evidence" value="ECO:0007669"/>
    <property type="project" value="UniProtKB-KW"/>
</dbReference>
<sequence>MHVTPLQPAARATTERTGSRAQDLVARGICYRYPQAADEVIHDFSHRFLPGTLTALVAPSGAGKSTLLSLLSLLLAPRTGTISLGDVVVERHRTSTVRTLRRTHFNQILQNNACFESRTAVDNVATALLSSGVTMSSARRAAGAALASVGLSSRAEMPARLLSGGEQQRMTIARALLTDRPYLLADCPTR</sequence>
<keyword evidence="4" id="KW-1185">Reference proteome</keyword>
<keyword evidence="3" id="KW-0547">Nucleotide-binding</keyword>
<dbReference type="PANTHER" id="PTHR24220:SF689">
    <property type="entry name" value="LIPOPROTEIN-RELEASING SYSTEM ATP-BINDING PROTEIN LOLD"/>
    <property type="match status" value="1"/>
</dbReference>
<organism evidence="3 4">
    <name type="scientific">Gryllotalpicola reticulitermitis</name>
    <dbReference type="NCBI Taxonomy" id="1184153"/>
    <lineage>
        <taxon>Bacteria</taxon>
        <taxon>Bacillati</taxon>
        <taxon>Actinomycetota</taxon>
        <taxon>Actinomycetes</taxon>
        <taxon>Micrococcales</taxon>
        <taxon>Microbacteriaceae</taxon>
        <taxon>Gryllotalpicola</taxon>
    </lineage>
</organism>
<dbReference type="RefSeq" id="WP_390228957.1">
    <property type="nucleotide sequence ID" value="NZ_JBHSCN010000005.1"/>
</dbReference>
<proteinExistence type="inferred from homology"/>
<dbReference type="InterPro" id="IPR027417">
    <property type="entry name" value="P-loop_NTPase"/>
</dbReference>
<dbReference type="EMBL" id="JBHSCN010000005">
    <property type="protein sequence ID" value="MFC4243881.1"/>
    <property type="molecule type" value="Genomic_DNA"/>
</dbReference>
<accession>A0ABV8Q671</accession>
<comment type="caution">
    <text evidence="3">The sequence shown here is derived from an EMBL/GenBank/DDBJ whole genome shotgun (WGS) entry which is preliminary data.</text>
</comment>
<evidence type="ECO:0000313" key="4">
    <source>
        <dbReference type="Proteomes" id="UP001595900"/>
    </source>
</evidence>
<keyword evidence="3" id="KW-0067">ATP-binding</keyword>
<name>A0ABV8Q671_9MICO</name>
<evidence type="ECO:0000259" key="2">
    <source>
        <dbReference type="Pfam" id="PF00005"/>
    </source>
</evidence>
<evidence type="ECO:0000313" key="3">
    <source>
        <dbReference type="EMBL" id="MFC4243881.1"/>
    </source>
</evidence>
<protein>
    <submittedName>
        <fullName evidence="3">ATP-binding cassette domain-containing protein</fullName>
    </submittedName>
</protein>
<reference evidence="4" key="1">
    <citation type="journal article" date="2019" name="Int. J. Syst. Evol. Microbiol.">
        <title>The Global Catalogue of Microorganisms (GCM) 10K type strain sequencing project: providing services to taxonomists for standard genome sequencing and annotation.</title>
        <authorList>
            <consortium name="The Broad Institute Genomics Platform"/>
            <consortium name="The Broad Institute Genome Sequencing Center for Infectious Disease"/>
            <person name="Wu L."/>
            <person name="Ma J."/>
        </authorList>
    </citation>
    <scope>NUCLEOTIDE SEQUENCE [LARGE SCALE GENOMIC DNA]</scope>
    <source>
        <strain evidence="4">CGMCC 1.10363</strain>
    </source>
</reference>
<dbReference type="Gene3D" id="3.40.50.300">
    <property type="entry name" value="P-loop containing nucleotide triphosphate hydrolases"/>
    <property type="match status" value="1"/>
</dbReference>
<comment type="similarity">
    <text evidence="1">Belongs to the ABC transporter superfamily.</text>
</comment>
<dbReference type="InterPro" id="IPR003439">
    <property type="entry name" value="ABC_transporter-like_ATP-bd"/>
</dbReference>